<evidence type="ECO:0000313" key="14">
    <source>
        <dbReference type="Proteomes" id="UP000008068"/>
    </source>
</evidence>
<dbReference type="HOGENOM" id="CLU_106870_0_0_1"/>
<organism evidence="14">
    <name type="scientific">Caenorhabditis brenneri</name>
    <name type="common">Nematode worm</name>
    <dbReference type="NCBI Taxonomy" id="135651"/>
    <lineage>
        <taxon>Eukaryota</taxon>
        <taxon>Metazoa</taxon>
        <taxon>Ecdysozoa</taxon>
        <taxon>Nematoda</taxon>
        <taxon>Chromadorea</taxon>
        <taxon>Rhabditida</taxon>
        <taxon>Rhabditina</taxon>
        <taxon>Rhabditomorpha</taxon>
        <taxon>Rhabditoidea</taxon>
        <taxon>Rhabditidae</taxon>
        <taxon>Peloderinae</taxon>
        <taxon>Caenorhabditis</taxon>
    </lineage>
</organism>
<evidence type="ECO:0000256" key="9">
    <source>
        <dbReference type="ARBA" id="ARBA00051823"/>
    </source>
</evidence>
<name>G0NHK9_CAEBE</name>
<evidence type="ECO:0000256" key="3">
    <source>
        <dbReference type="ARBA" id="ARBA00038182"/>
    </source>
</evidence>
<accession>G0NHK9</accession>
<comment type="catalytic activity">
    <reaction evidence="10">
        <text>serotonin + hexadecanoyl-CoA = N-hexadecanoyl-serotonin + CoA + H(+)</text>
        <dbReference type="Rhea" id="RHEA:51384"/>
        <dbReference type="ChEBI" id="CHEBI:15378"/>
        <dbReference type="ChEBI" id="CHEBI:57287"/>
        <dbReference type="ChEBI" id="CHEBI:57379"/>
        <dbReference type="ChEBI" id="CHEBI:134059"/>
        <dbReference type="ChEBI" id="CHEBI:350546"/>
    </reaction>
    <physiologicalReaction direction="left-to-right" evidence="10">
        <dbReference type="Rhea" id="RHEA:51385"/>
    </physiologicalReaction>
</comment>
<keyword evidence="1" id="KW-0808">Transferase</keyword>
<sequence>MSSLAKTTASNLIYRVAVKEDSAKLLDFLFKYFAKDEPCNRALQMPHHVMEVLFTGTVERCLQKPFSTIVINPEKNDEVAACLLASVWNRSDPAGEADFAMGAFPENAQLFVKFLNSMHEDFWKLAPKDVEAVIHREIVSVGTPYMRQGISSKMLTHNLSKKLLKQYNIGGLISEASSLANQKVEEKHGFKTLLAKPYDKVVDSNGNQVLKLDDGTTDMKLNFIAIGDLKHLPE</sequence>
<evidence type="ECO:0000256" key="4">
    <source>
        <dbReference type="ARBA" id="ARBA00039114"/>
    </source>
</evidence>
<dbReference type="EC" id="2.3.1.87" evidence="4"/>
<protein>
    <recommendedName>
        <fullName evidence="4">aralkylamine N-acetyltransferase</fullName>
        <ecNumber evidence="4">2.3.1.87</ecNumber>
    </recommendedName>
</protein>
<evidence type="ECO:0000313" key="13">
    <source>
        <dbReference type="EMBL" id="EGT60505.1"/>
    </source>
</evidence>
<dbReference type="EMBL" id="GL379885">
    <property type="protein sequence ID" value="EGT60505.1"/>
    <property type="molecule type" value="Genomic_DNA"/>
</dbReference>
<evidence type="ECO:0000256" key="8">
    <source>
        <dbReference type="ARBA" id="ARBA00051711"/>
    </source>
</evidence>
<evidence type="ECO:0000256" key="1">
    <source>
        <dbReference type="ARBA" id="ARBA00022679"/>
    </source>
</evidence>
<comment type="catalytic activity">
    <reaction evidence="6">
        <text>serotonin + octadecanoyl-CoA = N-octadecanoyl-serotonin + CoA + H(+)</text>
        <dbReference type="Rhea" id="RHEA:51400"/>
        <dbReference type="ChEBI" id="CHEBI:15378"/>
        <dbReference type="ChEBI" id="CHEBI:57287"/>
        <dbReference type="ChEBI" id="CHEBI:57394"/>
        <dbReference type="ChEBI" id="CHEBI:134065"/>
        <dbReference type="ChEBI" id="CHEBI:350546"/>
    </reaction>
    <physiologicalReaction direction="left-to-right" evidence="6">
        <dbReference type="Rhea" id="RHEA:51401"/>
    </physiologicalReaction>
</comment>
<comment type="similarity">
    <text evidence="3">Belongs to the acetyltransferase family. AANAT subfamily.</text>
</comment>
<dbReference type="FunFam" id="3.40.630.30:FF:000046">
    <property type="entry name" value="Dopamine N-acetyltransferase"/>
    <property type="match status" value="1"/>
</dbReference>
<dbReference type="InParanoid" id="G0NHK9"/>
<comment type="catalytic activity">
    <reaction evidence="12">
        <text>serotonin + acetyl-CoA = N-acetylserotonin + CoA + H(+)</text>
        <dbReference type="Rhea" id="RHEA:25217"/>
        <dbReference type="ChEBI" id="CHEBI:15378"/>
        <dbReference type="ChEBI" id="CHEBI:17697"/>
        <dbReference type="ChEBI" id="CHEBI:57287"/>
        <dbReference type="ChEBI" id="CHEBI:57288"/>
        <dbReference type="ChEBI" id="CHEBI:350546"/>
        <dbReference type="EC" id="2.3.1.87"/>
    </reaction>
    <physiologicalReaction direction="left-to-right" evidence="12">
        <dbReference type="Rhea" id="RHEA:25218"/>
    </physiologicalReaction>
</comment>
<dbReference type="GO" id="GO:0004059">
    <property type="term" value="F:aralkylamine N-acetyltransferase activity"/>
    <property type="evidence" value="ECO:0007669"/>
    <property type="project" value="UniProtKB-EC"/>
</dbReference>
<dbReference type="Proteomes" id="UP000008068">
    <property type="component" value="Unassembled WGS sequence"/>
</dbReference>
<proteinExistence type="inferred from homology"/>
<dbReference type="PANTHER" id="PTHR20905:SF8">
    <property type="entry name" value="N-ACETYLTRANSFERASE DOMAIN-CONTAINING PROTEIN"/>
    <property type="match status" value="1"/>
</dbReference>
<dbReference type="AlphaFoldDB" id="G0NHK9"/>
<dbReference type="OrthoDB" id="41532at2759"/>
<dbReference type="eggNOG" id="ENOG502TJJD">
    <property type="taxonomic scope" value="Eukaryota"/>
</dbReference>
<comment type="pathway">
    <text evidence="2">Aromatic compound metabolism; melatonin biosynthesis; melatonin from serotonin: step 1/2.</text>
</comment>
<evidence type="ECO:0000256" key="10">
    <source>
        <dbReference type="ARBA" id="ARBA00052178"/>
    </source>
</evidence>
<evidence type="ECO:0000256" key="2">
    <source>
        <dbReference type="ARBA" id="ARBA00037926"/>
    </source>
</evidence>
<comment type="catalytic activity">
    <reaction evidence="9">
        <text>serotonin + (9Z)-octadecenoyl-CoA = N-(9Z-octadecenoyl)-serotonin + CoA + H(+)</text>
        <dbReference type="Rhea" id="RHEA:51392"/>
        <dbReference type="ChEBI" id="CHEBI:15378"/>
        <dbReference type="ChEBI" id="CHEBI:57287"/>
        <dbReference type="ChEBI" id="CHEBI:57387"/>
        <dbReference type="ChEBI" id="CHEBI:134064"/>
        <dbReference type="ChEBI" id="CHEBI:350546"/>
    </reaction>
    <physiologicalReaction direction="left-to-right" evidence="9">
        <dbReference type="Rhea" id="RHEA:51393"/>
    </physiologicalReaction>
</comment>
<comment type="catalytic activity">
    <reaction evidence="11">
        <text>dopamine + hexadecanoyl-CoA = N-hexadecanoyl-dopamine + CoA + H(+)</text>
        <dbReference type="Rhea" id="RHEA:51376"/>
        <dbReference type="ChEBI" id="CHEBI:15378"/>
        <dbReference type="ChEBI" id="CHEBI:57287"/>
        <dbReference type="ChEBI" id="CHEBI:57379"/>
        <dbReference type="ChEBI" id="CHEBI:59905"/>
        <dbReference type="ChEBI" id="CHEBI:134058"/>
    </reaction>
    <physiologicalReaction direction="left-to-right" evidence="11">
        <dbReference type="Rhea" id="RHEA:51377"/>
    </physiologicalReaction>
</comment>
<comment type="catalytic activity">
    <reaction evidence="5">
        <text>dopamine + (9Z)-octadecenoyl-CoA = N-(9Z-octadecanoyl)-dopamine + CoA + H(+)</text>
        <dbReference type="Rhea" id="RHEA:51380"/>
        <dbReference type="ChEBI" id="CHEBI:15378"/>
        <dbReference type="ChEBI" id="CHEBI:31883"/>
        <dbReference type="ChEBI" id="CHEBI:57287"/>
        <dbReference type="ChEBI" id="CHEBI:57387"/>
        <dbReference type="ChEBI" id="CHEBI:59905"/>
    </reaction>
    <physiologicalReaction direction="left-to-right" evidence="5">
        <dbReference type="Rhea" id="RHEA:51381"/>
    </physiologicalReaction>
</comment>
<evidence type="ECO:0000256" key="6">
    <source>
        <dbReference type="ARBA" id="ARBA00050849"/>
    </source>
</evidence>
<dbReference type="STRING" id="135651.G0NHK9"/>
<evidence type="ECO:0000256" key="7">
    <source>
        <dbReference type="ARBA" id="ARBA00051284"/>
    </source>
</evidence>
<keyword evidence="14" id="KW-1185">Reference proteome</keyword>
<evidence type="ECO:0000256" key="5">
    <source>
        <dbReference type="ARBA" id="ARBA00050189"/>
    </source>
</evidence>
<evidence type="ECO:0000256" key="12">
    <source>
        <dbReference type="ARBA" id="ARBA00052491"/>
    </source>
</evidence>
<reference evidence="14" key="1">
    <citation type="submission" date="2011-07" db="EMBL/GenBank/DDBJ databases">
        <authorList>
            <consortium name="Caenorhabditis brenneri Sequencing and Analysis Consortium"/>
            <person name="Wilson R.K."/>
        </authorList>
    </citation>
    <scope>NUCLEOTIDE SEQUENCE [LARGE SCALE GENOMIC DNA]</scope>
    <source>
        <strain evidence="14">PB2801</strain>
    </source>
</reference>
<dbReference type="PANTHER" id="PTHR20905">
    <property type="entry name" value="N-ACETYLTRANSFERASE-RELATED"/>
    <property type="match status" value="1"/>
</dbReference>
<dbReference type="Gene3D" id="3.40.630.30">
    <property type="match status" value="1"/>
</dbReference>
<gene>
    <name evidence="13" type="ORF">CAEBREN_22858</name>
</gene>
<dbReference type="OMA" id="SVGTPYM"/>
<comment type="catalytic activity">
    <reaction evidence="8">
        <text>dopamine + acetyl-CoA = N-acetyldopamine + CoA + H(+)</text>
        <dbReference type="Rhea" id="RHEA:51388"/>
        <dbReference type="ChEBI" id="CHEBI:15378"/>
        <dbReference type="ChEBI" id="CHEBI:57287"/>
        <dbReference type="ChEBI" id="CHEBI:57288"/>
        <dbReference type="ChEBI" id="CHEBI:59905"/>
        <dbReference type="ChEBI" id="CHEBI:125678"/>
    </reaction>
    <physiologicalReaction direction="left-to-right" evidence="8">
        <dbReference type="Rhea" id="RHEA:51389"/>
    </physiologicalReaction>
</comment>
<evidence type="ECO:0000256" key="11">
    <source>
        <dbReference type="ARBA" id="ARBA00052335"/>
    </source>
</evidence>
<comment type="catalytic activity">
    <reaction evidence="7">
        <text>serotonin + (5Z,8Z,11Z,14Z)-eicosatetraenoyl-CoA = N-[(5Z,8Z,11Z,14Z)-eicosatetraenoyl]-serotonin + CoA + H(+)</text>
        <dbReference type="Rhea" id="RHEA:51396"/>
        <dbReference type="ChEBI" id="CHEBI:15378"/>
        <dbReference type="ChEBI" id="CHEBI:57287"/>
        <dbReference type="ChEBI" id="CHEBI:57368"/>
        <dbReference type="ChEBI" id="CHEBI:132255"/>
        <dbReference type="ChEBI" id="CHEBI:350546"/>
    </reaction>
    <physiologicalReaction direction="left-to-right" evidence="7">
        <dbReference type="Rhea" id="RHEA:51397"/>
    </physiologicalReaction>
</comment>